<dbReference type="eggNOG" id="ENOG5030PNI">
    <property type="taxonomic scope" value="Bacteria"/>
</dbReference>
<dbReference type="Proteomes" id="UP000181981">
    <property type="component" value="Unassembled WGS sequence"/>
</dbReference>
<keyword evidence="4" id="KW-1185">Reference proteome</keyword>
<dbReference type="EMBL" id="FOHT01000019">
    <property type="protein sequence ID" value="SET66103.1"/>
    <property type="molecule type" value="Genomic_DNA"/>
</dbReference>
<reference evidence="3 5" key="2">
    <citation type="submission" date="2016-10" db="EMBL/GenBank/DDBJ databases">
        <authorList>
            <person name="de Groot N.N."/>
        </authorList>
    </citation>
    <scope>NUCLEOTIDE SEQUENCE [LARGE SCALE GENOMIC DNA]</scope>
    <source>
        <strain evidence="3 5">DSM 25947</strain>
    </source>
</reference>
<organism evidence="3 5">
    <name type="scientific">Draconibacterium orientale</name>
    <dbReference type="NCBI Taxonomy" id="1168034"/>
    <lineage>
        <taxon>Bacteria</taxon>
        <taxon>Pseudomonadati</taxon>
        <taxon>Bacteroidota</taxon>
        <taxon>Bacteroidia</taxon>
        <taxon>Marinilabiliales</taxon>
        <taxon>Prolixibacteraceae</taxon>
        <taxon>Draconibacterium</taxon>
    </lineage>
</organism>
<dbReference type="OrthoDB" id="9880832at2"/>
<dbReference type="HOGENOM" id="CLU_1364405_0_0_10"/>
<feature type="chain" id="PRO_5010515039" description="Outer membrane protein beta-barrel domain-containing protein" evidence="1">
    <location>
        <begin position="20"/>
        <end position="200"/>
    </location>
</feature>
<feature type="signal peptide" evidence="1">
    <location>
        <begin position="1"/>
        <end position="19"/>
    </location>
</feature>
<gene>
    <name evidence="2" type="ORF">FH5T_13130</name>
    <name evidence="3" type="ORF">SAMN05444285_11918</name>
</gene>
<dbReference type="Proteomes" id="UP000023772">
    <property type="component" value="Chromosome"/>
</dbReference>
<evidence type="ECO:0008006" key="6">
    <source>
        <dbReference type="Google" id="ProtNLM"/>
    </source>
</evidence>
<reference evidence="2 4" key="1">
    <citation type="submission" date="2014-03" db="EMBL/GenBank/DDBJ databases">
        <title>Complete genome sequence of a deeply braunched marine Bacteroidia bacterium Draconibacterium orientale type strain FH5T.</title>
        <authorList>
            <person name="Li X."/>
            <person name="Wang X."/>
            <person name="Xie Z."/>
            <person name="Du Z."/>
            <person name="Chen G."/>
        </authorList>
    </citation>
    <scope>NUCLEOTIDE SEQUENCE [LARGE SCALE GENOMIC DNA]</scope>
    <source>
        <strain evidence="2 4">FH5</strain>
    </source>
</reference>
<dbReference type="EMBL" id="CP007451">
    <property type="protein sequence ID" value="AHW62009.1"/>
    <property type="molecule type" value="Genomic_DNA"/>
</dbReference>
<evidence type="ECO:0000256" key="1">
    <source>
        <dbReference type="SAM" id="SignalP"/>
    </source>
</evidence>
<accession>X5DL75</accession>
<dbReference type="KEGG" id="dori:FH5T_13130"/>
<evidence type="ECO:0000313" key="4">
    <source>
        <dbReference type="Proteomes" id="UP000023772"/>
    </source>
</evidence>
<evidence type="ECO:0000313" key="2">
    <source>
        <dbReference type="EMBL" id="AHW62009.1"/>
    </source>
</evidence>
<name>X5DL75_9BACT</name>
<evidence type="ECO:0000313" key="3">
    <source>
        <dbReference type="EMBL" id="SET66103.1"/>
    </source>
</evidence>
<evidence type="ECO:0000313" key="5">
    <source>
        <dbReference type="Proteomes" id="UP000181981"/>
    </source>
</evidence>
<dbReference type="AlphaFoldDB" id="X5DL75"/>
<proteinExistence type="predicted"/>
<dbReference type="RefSeq" id="WP_038559204.1">
    <property type="nucleotide sequence ID" value="NZ_FOHT01000019.1"/>
</dbReference>
<keyword evidence="1" id="KW-0732">Signal</keyword>
<protein>
    <recommendedName>
        <fullName evidence="6">Outer membrane protein beta-barrel domain-containing protein</fullName>
    </recommendedName>
</protein>
<sequence>MKTLLLITVFSIVTLISHAQWTDKPSSTTKHNLYSTGEYVVGGEQAGKIGMSYTYNNKYILSVGYSATFKSTVTPSDNFLKSATPLTPVTSAEPFENSENLHMMLGRIFNLNEKKNFRVVLQAGPGITTFREPEFAMVNASNQYNFETKTSKKLSLVLNPKIEIPLHSTVGCSVGPMVLVNSNQTYIGAGIGIMYGLIAN</sequence>